<dbReference type="CDD" id="cd12105">
    <property type="entry name" value="HmuY"/>
    <property type="match status" value="1"/>
</dbReference>
<dbReference type="EMBL" id="JAALLS010000004">
    <property type="protein sequence ID" value="NGP87700.1"/>
    <property type="molecule type" value="Genomic_DNA"/>
</dbReference>
<name>A0A6M1TGC7_9BACT</name>
<keyword evidence="1" id="KW-0732">Signal</keyword>
<proteinExistence type="predicted"/>
<organism evidence="2 3">
    <name type="scientific">Fodinibius halophilus</name>
    <dbReference type="NCBI Taxonomy" id="1736908"/>
    <lineage>
        <taxon>Bacteria</taxon>
        <taxon>Pseudomonadati</taxon>
        <taxon>Balneolota</taxon>
        <taxon>Balneolia</taxon>
        <taxon>Balneolales</taxon>
        <taxon>Balneolaceae</taxon>
        <taxon>Fodinibius</taxon>
    </lineage>
</organism>
<dbReference type="PROSITE" id="PS51257">
    <property type="entry name" value="PROKAR_LIPOPROTEIN"/>
    <property type="match status" value="1"/>
</dbReference>
<evidence type="ECO:0008006" key="4">
    <source>
        <dbReference type="Google" id="ProtNLM"/>
    </source>
</evidence>
<gene>
    <name evidence="2" type="ORF">G3569_04985</name>
</gene>
<protein>
    <recommendedName>
        <fullName evidence="4">HmuY family protein</fullName>
    </recommendedName>
</protein>
<dbReference type="RefSeq" id="WP_165266690.1">
    <property type="nucleotide sequence ID" value="NZ_JAALLS010000004.1"/>
</dbReference>
<evidence type="ECO:0000256" key="1">
    <source>
        <dbReference type="SAM" id="SignalP"/>
    </source>
</evidence>
<reference evidence="2 3" key="1">
    <citation type="submission" date="2020-02" db="EMBL/GenBank/DDBJ databases">
        <title>Aliifodinibius halophilus 2W32, complete genome.</title>
        <authorList>
            <person name="Li Y."/>
            <person name="Wu S."/>
        </authorList>
    </citation>
    <scope>NUCLEOTIDE SEQUENCE [LARGE SCALE GENOMIC DNA]</scope>
    <source>
        <strain evidence="2 3">2W32</strain>
    </source>
</reference>
<dbReference type="InterPro" id="IPR025921">
    <property type="entry name" value="HmuY"/>
</dbReference>
<dbReference type="Pfam" id="PF14064">
    <property type="entry name" value="HmuY"/>
    <property type="match status" value="1"/>
</dbReference>
<feature type="signal peptide" evidence="1">
    <location>
        <begin position="1"/>
        <end position="23"/>
    </location>
</feature>
<comment type="caution">
    <text evidence="2">The sequence shown here is derived from an EMBL/GenBank/DDBJ whole genome shotgun (WGS) entry which is preliminary data.</text>
</comment>
<evidence type="ECO:0000313" key="2">
    <source>
        <dbReference type="EMBL" id="NGP87700.1"/>
    </source>
</evidence>
<keyword evidence="3" id="KW-1185">Reference proteome</keyword>
<evidence type="ECO:0000313" key="3">
    <source>
        <dbReference type="Proteomes" id="UP000479132"/>
    </source>
</evidence>
<feature type="chain" id="PRO_5026787522" description="HmuY family protein" evidence="1">
    <location>
        <begin position="24"/>
        <end position="209"/>
    </location>
</feature>
<dbReference type="AlphaFoldDB" id="A0A6M1TGC7"/>
<accession>A0A6M1TGC7</accession>
<dbReference type="Proteomes" id="UP000479132">
    <property type="component" value="Unassembled WGS sequence"/>
</dbReference>
<sequence>MFPFKKALSLPLLAAAIAFLFTACDDSGTGVDNGEEPSKIETDTVEDIHTGIFSTAQYVYYNLRENKIVESTDSASTKWDIAFYGTDIYTNSGTSGPGEGGAIVLDQSFDATEIAPSENYNTDTDTLLAIPGDKWYRYTGRKGDPAHTVLPLDNKTIVVRTADGEHYTKINILSFYKGNPTIEETPPMEDTGYYTFDYAIQLNGTRKLK</sequence>